<dbReference type="Gene3D" id="3.10.450.620">
    <property type="entry name" value="JHP933, nucleotidyltransferase-like core domain"/>
    <property type="match status" value="1"/>
</dbReference>
<proteinExistence type="predicted"/>
<keyword evidence="2" id="KW-1185">Reference proteome</keyword>
<accession>A0A3D8GY93</accession>
<dbReference type="RefSeq" id="WP_104272539.1">
    <property type="nucleotide sequence ID" value="NZ_PSSW01000025.1"/>
</dbReference>
<comment type="caution">
    <text evidence="1">The sequence shown here is derived from an EMBL/GenBank/DDBJ whole genome shotgun (WGS) entry which is preliminary data.</text>
</comment>
<dbReference type="InterPro" id="IPR014942">
    <property type="entry name" value="AbiEii"/>
</dbReference>
<dbReference type="AlphaFoldDB" id="A0A3D8GY93"/>
<gene>
    <name evidence="1" type="ORF">DXI23_19930</name>
</gene>
<protein>
    <submittedName>
        <fullName evidence="1">Nucleotidyl transferase AbiEii/AbiGii toxin family protein</fullName>
    </submittedName>
</protein>
<dbReference type="Proteomes" id="UP000256431">
    <property type="component" value="Unassembled WGS sequence"/>
</dbReference>
<sequence>MSLDKEVAEYLSREEGIDPAFIEKDWHAVRVLQALSHHSHEGITTIFTGGTSLSKGYGLLKRFSEDLDFRAQIDGTLSANKLRKLKSAFRKGVINALREIEDLSFEEDDIVVDGLGFKIQLTYPKKFESPHGIRPELQIEFSYTQPRLNTEHRPIASMIARYAGNPDETGFLCLSPVEIAADKFSSLTWRVHKRNREDEKDDPAMLRHLHDLCELRGMIDADNALFISTTLESFATDQQRLNRQVGMALKDAALTASTILQRDALYEEEYQQFVDAMSYAPEDERVDFAQAVDNFQKLANLLDA</sequence>
<reference evidence="1 2" key="1">
    <citation type="submission" date="2018-08" db="EMBL/GenBank/DDBJ databases">
        <title>Genome sequence of Marinobacter flavimaris KCTC 12185.</title>
        <authorList>
            <person name="Chun J."/>
            <person name="Kim B.-Y."/>
            <person name="Choi S.-B."/>
            <person name="Kwak M.-J."/>
        </authorList>
    </citation>
    <scope>NUCLEOTIDE SEQUENCE [LARGE SCALE GENOMIC DNA]</scope>
    <source>
        <strain evidence="1 2">KCTC 12185</strain>
    </source>
</reference>
<keyword evidence="1" id="KW-0808">Transferase</keyword>
<evidence type="ECO:0000313" key="2">
    <source>
        <dbReference type="Proteomes" id="UP000256431"/>
    </source>
</evidence>
<dbReference type="EMBL" id="QRDH01000016">
    <property type="protein sequence ID" value="RDU39151.1"/>
    <property type="molecule type" value="Genomic_DNA"/>
</dbReference>
<organism evidence="1 2">
    <name type="scientific">Marinobacter flavimaris</name>
    <dbReference type="NCBI Taxonomy" id="262076"/>
    <lineage>
        <taxon>Bacteria</taxon>
        <taxon>Pseudomonadati</taxon>
        <taxon>Pseudomonadota</taxon>
        <taxon>Gammaproteobacteria</taxon>
        <taxon>Pseudomonadales</taxon>
        <taxon>Marinobacteraceae</taxon>
        <taxon>Marinobacter</taxon>
    </lineage>
</organism>
<evidence type="ECO:0000313" key="1">
    <source>
        <dbReference type="EMBL" id="RDU39151.1"/>
    </source>
</evidence>
<dbReference type="GO" id="GO:0016740">
    <property type="term" value="F:transferase activity"/>
    <property type="evidence" value="ECO:0007669"/>
    <property type="project" value="UniProtKB-KW"/>
</dbReference>
<dbReference type="Pfam" id="PF08843">
    <property type="entry name" value="AbiEii"/>
    <property type="match status" value="1"/>
</dbReference>
<name>A0A3D8GY93_9GAMM</name>